<accession>X8JHJ5</accession>
<feature type="region of interest" description="Disordered" evidence="1">
    <location>
        <begin position="25"/>
        <end position="101"/>
    </location>
</feature>
<comment type="caution">
    <text evidence="2">The sequence shown here is derived from an EMBL/GenBank/DDBJ whole genome shotgun (WGS) entry which is preliminary data.</text>
</comment>
<feature type="compositionally biased region" description="Acidic residues" evidence="1">
    <location>
        <begin position="79"/>
        <end position="90"/>
    </location>
</feature>
<organism evidence="2 3">
    <name type="scientific">Rhizoctonia solani AG-3 Rhs1AP</name>
    <dbReference type="NCBI Taxonomy" id="1086054"/>
    <lineage>
        <taxon>Eukaryota</taxon>
        <taxon>Fungi</taxon>
        <taxon>Dikarya</taxon>
        <taxon>Basidiomycota</taxon>
        <taxon>Agaricomycotina</taxon>
        <taxon>Agaricomycetes</taxon>
        <taxon>Cantharellales</taxon>
        <taxon>Ceratobasidiaceae</taxon>
        <taxon>Rhizoctonia</taxon>
    </lineage>
</organism>
<dbReference type="PANTHER" id="PTHR31912:SF34">
    <property type="entry name" value="NOTOCHORD-RELATED PROTEIN"/>
    <property type="match status" value="1"/>
</dbReference>
<feature type="region of interest" description="Disordered" evidence="1">
    <location>
        <begin position="942"/>
        <end position="1027"/>
    </location>
</feature>
<proteinExistence type="predicted"/>
<dbReference type="AlphaFoldDB" id="X8JHJ5"/>
<gene>
    <name evidence="2" type="ORF">RSOL_420510</name>
</gene>
<feature type="compositionally biased region" description="Low complexity" evidence="1">
    <location>
        <begin position="91"/>
        <end position="101"/>
    </location>
</feature>
<feature type="non-terminal residue" evidence="2">
    <location>
        <position position="1038"/>
    </location>
</feature>
<dbReference type="OrthoDB" id="2246127at2759"/>
<protein>
    <recommendedName>
        <fullName evidence="4">Transposase family Tnp2 protein</fullName>
    </recommendedName>
</protein>
<evidence type="ECO:0000313" key="2">
    <source>
        <dbReference type="EMBL" id="EUC62448.1"/>
    </source>
</evidence>
<evidence type="ECO:0008006" key="4">
    <source>
        <dbReference type="Google" id="ProtNLM"/>
    </source>
</evidence>
<sequence length="1038" mass="117580">MQKDKKKGASELDEVAKSFFPSACQSLAPDVSDNPHIVPISIEPEPDANGNDSMRTGELETFQDLFMAAHEQQAPPETSLDEESSEDTDTDSTSSSDAGSSYTYGLRFDQYNPKSGRSDYFPWTSLSMFLADQLMNSRRLKFTRRQMRAVLAYARETGGRDIPSYKALRKAQAKMRNILGNPTARKVSCLGNVFYMNRITGGLAQDMANPLLRKHMSFYPHYNNNRMSQIWHGGKLLKDVPDRVLTPMIRHNNRIYYVGELVERTQGWFLPLRWILYGKERKMYAAGHIVKETQNGLHVCSNRRITVPVSSFLRSFPELSEENAVPLFNDESQRFRTSMPHPLRAVAGLRPVYSLPIILFMDDVSGNETNMWSKHISCYISNAALTREVLNAEYSVRFVLTSKHAGPSELLQGIREDLEDSFQNPVIAYDCENQEEILIRGYPALSAADNPMQAEQCSCQLQNANYFCRTCGAGGSAEFKQSEIGYESLLKPGEKRTPCQTQERINALLEMSIYPGQKTRIKEQARDWGIRDSRGQLVIEKMLDMGQKLREENNRVNRRSEGDIIASLKAELDFARQQGSMNSFLDMKELGFNVHEDTPTEILHTILLGVVKYFWGQTVFVLTKTHQMSTLETRLGSLSLSGLNINSISERYMCQYTGSLVGKHFKNLAQLMPFACYDLVEPNLLEAWLLLGRLTVLLWFTEIDDIDVYIAEIQVIINDFLLAAARCSPSIIVLKPKFHFLVHLPMYIQRFGPAILFSTERFESFHGVFRAGSVHSNRRAPSRDIAEYFVGLDRLKHICSGGYWREGSSWVRASSFVREFMTKRNEFQTLLGLPVNLQEIICIVNLQHDCSVEGKCTLRSVAERQEREDTNRTRHVVQHSDSQRYILNTQGLHGIKHIRSALPPSLLEWRRLQVEPGTVIREAVQKLASAAVNKALQAEARKTAKESFRSVVESRTTAGTESELDQRSTKRKRTKSSKPTPSSVNHTDAPVPTPSLQPVNRTAVASAESSTSRIQPESTVDSAPTSYSDFWAQFRRAS</sequence>
<dbReference type="Proteomes" id="UP000030108">
    <property type="component" value="Unassembled WGS sequence"/>
</dbReference>
<evidence type="ECO:0000313" key="3">
    <source>
        <dbReference type="Proteomes" id="UP000030108"/>
    </source>
</evidence>
<name>X8JHJ5_9AGAM</name>
<feature type="compositionally biased region" description="Polar residues" evidence="1">
    <location>
        <begin position="1007"/>
        <end position="1027"/>
    </location>
</feature>
<dbReference type="PANTHER" id="PTHR31912">
    <property type="entry name" value="IP13529P"/>
    <property type="match status" value="1"/>
</dbReference>
<evidence type="ECO:0000256" key="1">
    <source>
        <dbReference type="SAM" id="MobiDB-lite"/>
    </source>
</evidence>
<dbReference type="EMBL" id="JATN01000318">
    <property type="protein sequence ID" value="EUC62448.1"/>
    <property type="molecule type" value="Genomic_DNA"/>
</dbReference>
<reference evidence="3" key="1">
    <citation type="journal article" date="2014" name="Genome Announc.">
        <title>Draft genome sequence of the plant-pathogenic soil fungus Rhizoctonia solani anastomosis group 3 strain Rhs1AP.</title>
        <authorList>
            <person name="Cubeta M.A."/>
            <person name="Thomas E."/>
            <person name="Dean R.A."/>
            <person name="Jabaji S."/>
            <person name="Neate S.M."/>
            <person name="Tavantzis S."/>
            <person name="Toda T."/>
            <person name="Vilgalys R."/>
            <person name="Bharathan N."/>
            <person name="Fedorova-Abrams N."/>
            <person name="Pakala S.B."/>
            <person name="Pakala S.M."/>
            <person name="Zafar N."/>
            <person name="Joardar V."/>
            <person name="Losada L."/>
            <person name="Nierman W.C."/>
        </authorList>
    </citation>
    <scope>NUCLEOTIDE SEQUENCE [LARGE SCALE GENOMIC DNA]</scope>
    <source>
        <strain evidence="3">AG-3</strain>
    </source>
</reference>